<name>A0ABR2IC63_9EUKA</name>
<feature type="region of interest" description="Disordered" evidence="1">
    <location>
        <begin position="90"/>
        <end position="113"/>
    </location>
</feature>
<comment type="caution">
    <text evidence="3">The sequence shown here is derived from an EMBL/GenBank/DDBJ whole genome shotgun (WGS) entry which is preliminary data.</text>
</comment>
<organism evidence="3 4">
    <name type="scientific">Tritrichomonas musculus</name>
    <dbReference type="NCBI Taxonomy" id="1915356"/>
    <lineage>
        <taxon>Eukaryota</taxon>
        <taxon>Metamonada</taxon>
        <taxon>Parabasalia</taxon>
        <taxon>Tritrichomonadida</taxon>
        <taxon>Tritrichomonadidae</taxon>
        <taxon>Tritrichomonas</taxon>
    </lineage>
</organism>
<evidence type="ECO:0000256" key="1">
    <source>
        <dbReference type="SAM" id="MobiDB-lite"/>
    </source>
</evidence>
<dbReference type="CDD" id="cd17039">
    <property type="entry name" value="Ubl_ubiquitin_like"/>
    <property type="match status" value="1"/>
</dbReference>
<sequence length="228" mass="26427">MNEQFDSQPSSNASIVAVLPNNKRITFLLDPETTAEDFINLLKGNEEIEDSEEYKFFIICSGKILRDNDKFSKITNSDYILVYVISQKSSNTDSHSENTDLNQDNQYSNDRNNNGMETIYSNTDLLFMQQYFNFPLLPFAFHRRMDDENPILNNEDEQGNQQNSPFFSASHFVILILYFIIGFILGSKAIFIICFLFIFSFPNFSIVSSLLKGLIARFIWNFTAHFIF</sequence>
<dbReference type="InterPro" id="IPR029071">
    <property type="entry name" value="Ubiquitin-like_domsf"/>
</dbReference>
<dbReference type="EMBL" id="JAPFFF010000018">
    <property type="protein sequence ID" value="KAK8860362.1"/>
    <property type="molecule type" value="Genomic_DNA"/>
</dbReference>
<keyword evidence="2" id="KW-1133">Transmembrane helix</keyword>
<dbReference type="SUPFAM" id="SSF54236">
    <property type="entry name" value="Ubiquitin-like"/>
    <property type="match status" value="1"/>
</dbReference>
<protein>
    <recommendedName>
        <fullName evidence="5">Ubiquitin-like domain-containing protein</fullName>
    </recommendedName>
</protein>
<evidence type="ECO:0008006" key="5">
    <source>
        <dbReference type="Google" id="ProtNLM"/>
    </source>
</evidence>
<accession>A0ABR2IC63</accession>
<dbReference type="Proteomes" id="UP001470230">
    <property type="component" value="Unassembled WGS sequence"/>
</dbReference>
<keyword evidence="2" id="KW-0812">Transmembrane</keyword>
<keyword evidence="4" id="KW-1185">Reference proteome</keyword>
<reference evidence="3 4" key="1">
    <citation type="submission" date="2024-04" db="EMBL/GenBank/DDBJ databases">
        <title>Tritrichomonas musculus Genome.</title>
        <authorList>
            <person name="Alves-Ferreira E."/>
            <person name="Grigg M."/>
            <person name="Lorenzi H."/>
            <person name="Galac M."/>
        </authorList>
    </citation>
    <scope>NUCLEOTIDE SEQUENCE [LARGE SCALE GENOMIC DNA]</scope>
    <source>
        <strain evidence="3 4">EAF2021</strain>
    </source>
</reference>
<evidence type="ECO:0000256" key="2">
    <source>
        <dbReference type="SAM" id="Phobius"/>
    </source>
</evidence>
<gene>
    <name evidence="3" type="ORF">M9Y10_012026</name>
</gene>
<evidence type="ECO:0000313" key="3">
    <source>
        <dbReference type="EMBL" id="KAK8860362.1"/>
    </source>
</evidence>
<proteinExistence type="predicted"/>
<keyword evidence="2" id="KW-0472">Membrane</keyword>
<evidence type="ECO:0000313" key="4">
    <source>
        <dbReference type="Proteomes" id="UP001470230"/>
    </source>
</evidence>
<feature type="transmembrane region" description="Helical" evidence="2">
    <location>
        <begin position="166"/>
        <end position="184"/>
    </location>
</feature>
<feature type="transmembrane region" description="Helical" evidence="2">
    <location>
        <begin position="190"/>
        <end position="211"/>
    </location>
</feature>